<evidence type="ECO:0000256" key="1">
    <source>
        <dbReference type="ARBA" id="ARBA00023015"/>
    </source>
</evidence>
<organism evidence="5 6">
    <name type="scientific">Gordonia asplenii</name>
    <dbReference type="NCBI Taxonomy" id="2725283"/>
    <lineage>
        <taxon>Bacteria</taxon>
        <taxon>Bacillati</taxon>
        <taxon>Actinomycetota</taxon>
        <taxon>Actinomycetes</taxon>
        <taxon>Mycobacteriales</taxon>
        <taxon>Gordoniaceae</taxon>
        <taxon>Gordonia</taxon>
    </lineage>
</organism>
<feature type="domain" description="HTH araC/xylS-type" evidence="4">
    <location>
        <begin position="230"/>
        <end position="327"/>
    </location>
</feature>
<evidence type="ECO:0000313" key="6">
    <source>
        <dbReference type="Proteomes" id="UP000550729"/>
    </source>
</evidence>
<keyword evidence="6" id="KW-1185">Reference proteome</keyword>
<evidence type="ECO:0000313" key="5">
    <source>
        <dbReference type="EMBL" id="NMO02753.1"/>
    </source>
</evidence>
<keyword evidence="3" id="KW-0804">Transcription</keyword>
<dbReference type="InterPro" id="IPR009057">
    <property type="entry name" value="Homeodomain-like_sf"/>
</dbReference>
<dbReference type="SUPFAM" id="SSF46689">
    <property type="entry name" value="Homeodomain-like"/>
    <property type="match status" value="1"/>
</dbReference>
<comment type="caution">
    <text evidence="5">The sequence shown here is derived from an EMBL/GenBank/DDBJ whole genome shotgun (WGS) entry which is preliminary data.</text>
</comment>
<dbReference type="GO" id="GO:0005829">
    <property type="term" value="C:cytosol"/>
    <property type="evidence" value="ECO:0007669"/>
    <property type="project" value="TreeGrafter"/>
</dbReference>
<keyword evidence="2" id="KW-0238">DNA-binding</keyword>
<dbReference type="GO" id="GO:0003700">
    <property type="term" value="F:DNA-binding transcription factor activity"/>
    <property type="evidence" value="ECO:0007669"/>
    <property type="project" value="InterPro"/>
</dbReference>
<accession>A0A848L2C2</accession>
<reference evidence="5 6" key="1">
    <citation type="submission" date="2020-04" db="EMBL/GenBank/DDBJ databases">
        <title>Gordonia sp. nov. TBRC 11910.</title>
        <authorList>
            <person name="Suriyachadkun C."/>
        </authorList>
    </citation>
    <scope>NUCLEOTIDE SEQUENCE [LARGE SCALE GENOMIC DNA]</scope>
    <source>
        <strain evidence="5 6">TBRC 11910</strain>
    </source>
</reference>
<dbReference type="PROSITE" id="PS01124">
    <property type="entry name" value="HTH_ARAC_FAMILY_2"/>
    <property type="match status" value="1"/>
</dbReference>
<dbReference type="EMBL" id="JABBNB010000016">
    <property type="protein sequence ID" value="NMO02753.1"/>
    <property type="molecule type" value="Genomic_DNA"/>
</dbReference>
<dbReference type="SMART" id="SM00342">
    <property type="entry name" value="HTH_ARAC"/>
    <property type="match status" value="1"/>
</dbReference>
<dbReference type="Gene3D" id="1.10.10.60">
    <property type="entry name" value="Homeodomain-like"/>
    <property type="match status" value="1"/>
</dbReference>
<name>A0A848L2C2_9ACTN</name>
<dbReference type="Proteomes" id="UP000550729">
    <property type="component" value="Unassembled WGS sequence"/>
</dbReference>
<proteinExistence type="predicted"/>
<protein>
    <submittedName>
        <fullName evidence="5">AraC family transcriptional regulator</fullName>
    </submittedName>
</protein>
<evidence type="ECO:0000256" key="3">
    <source>
        <dbReference type="ARBA" id="ARBA00023163"/>
    </source>
</evidence>
<evidence type="ECO:0000256" key="2">
    <source>
        <dbReference type="ARBA" id="ARBA00023125"/>
    </source>
</evidence>
<dbReference type="Pfam" id="PF12625">
    <property type="entry name" value="Arabinose_bd"/>
    <property type="match status" value="1"/>
</dbReference>
<dbReference type="Pfam" id="PF12833">
    <property type="entry name" value="HTH_18"/>
    <property type="match status" value="1"/>
</dbReference>
<dbReference type="InterPro" id="IPR032687">
    <property type="entry name" value="AraC-type_N"/>
</dbReference>
<dbReference type="PANTHER" id="PTHR47894:SF4">
    <property type="entry name" value="HTH-TYPE TRANSCRIPTIONAL REGULATOR GADX"/>
    <property type="match status" value="1"/>
</dbReference>
<sequence length="338" mass="37150">MTYLIHATVLSGLPKLITELGGDPDALFRAHGIDPATVDDFDSFVRYADSAAVLGDVARTLGATDIGLRLADRQNLQVLGPLAVMLYNSATVGDAIDGACRFLHNIVAADTIKLTRTETAAIYSFDTLLNNDLDRQLMVEKSLALAMKGFDALVGGGFVPLKVTFQHSAMAALSRYDDVFVQRPQFGAAHNRIDFPLSVLNRPIRDRDRIAHALAESHLTQVRPGVLVTEQVRGLTRRLLAVNEATLADVARAVAMHPRAVQRHLAEEGTTFEKILDDVRRERAWEMSGTGMSVAHIARALGYAEQSSYTRACRRWFGETPKHLQVRVREGRRALTPA</sequence>
<dbReference type="PANTHER" id="PTHR47894">
    <property type="entry name" value="HTH-TYPE TRANSCRIPTIONAL REGULATOR GADX"/>
    <property type="match status" value="1"/>
</dbReference>
<keyword evidence="1" id="KW-0805">Transcription regulation</keyword>
<dbReference type="RefSeq" id="WP_170195261.1">
    <property type="nucleotide sequence ID" value="NZ_JABBNB010000016.1"/>
</dbReference>
<evidence type="ECO:0000259" key="4">
    <source>
        <dbReference type="PROSITE" id="PS01124"/>
    </source>
</evidence>
<dbReference type="GO" id="GO:0000976">
    <property type="term" value="F:transcription cis-regulatory region binding"/>
    <property type="evidence" value="ECO:0007669"/>
    <property type="project" value="TreeGrafter"/>
</dbReference>
<gene>
    <name evidence="5" type="ORF">HH308_16185</name>
</gene>
<dbReference type="AlphaFoldDB" id="A0A848L2C2"/>
<dbReference type="InterPro" id="IPR018060">
    <property type="entry name" value="HTH_AraC"/>
</dbReference>